<evidence type="ECO:0000313" key="3">
    <source>
        <dbReference type="Proteomes" id="UP001052140"/>
    </source>
</evidence>
<evidence type="ECO:0000313" key="2">
    <source>
        <dbReference type="EMBL" id="GJH43247.1"/>
    </source>
</evidence>
<keyword evidence="3" id="KW-1185">Reference proteome</keyword>
<accession>A0ABQ4VLQ0</accession>
<keyword evidence="1" id="KW-0812">Transmembrane</keyword>
<protein>
    <submittedName>
        <fullName evidence="2">Uncharacterized protein</fullName>
    </submittedName>
</protein>
<name>A0ABQ4VLQ0_9PAST</name>
<sequence length="66" mass="7456">MKGAFNHLVVSTSLTVKYLFILLFSIIAIWLGIFLLFFIFPSIFNWGIVILLMIPVMSGIYSGIKS</sequence>
<keyword evidence="1" id="KW-1133">Transmembrane helix</keyword>
<organism evidence="2 3">
    <name type="scientific">Pasteurella canis</name>
    <dbReference type="NCBI Taxonomy" id="753"/>
    <lineage>
        <taxon>Bacteria</taxon>
        <taxon>Pseudomonadati</taxon>
        <taxon>Pseudomonadota</taxon>
        <taxon>Gammaproteobacteria</taxon>
        <taxon>Pasteurellales</taxon>
        <taxon>Pasteurellaceae</taxon>
        <taxon>Pasteurella</taxon>
    </lineage>
</organism>
<reference evidence="2" key="1">
    <citation type="submission" date="2024-05" db="EMBL/GenBank/DDBJ databases">
        <title>Determining zoonotic pasteurella genome.</title>
        <authorList>
            <person name="Maeda T."/>
            <person name="Takahashi T."/>
            <person name="Yoshida H."/>
        </authorList>
    </citation>
    <scope>NUCLEOTIDE SEQUENCE</scope>
    <source>
        <strain evidence="2">PA42</strain>
    </source>
</reference>
<keyword evidence="1" id="KW-0472">Membrane</keyword>
<dbReference type="EMBL" id="BPUX01000023">
    <property type="protein sequence ID" value="GJH43247.1"/>
    <property type="molecule type" value="Genomic_DNA"/>
</dbReference>
<evidence type="ECO:0000256" key="1">
    <source>
        <dbReference type="SAM" id="Phobius"/>
    </source>
</evidence>
<feature type="transmembrane region" description="Helical" evidence="1">
    <location>
        <begin position="20"/>
        <end position="40"/>
    </location>
</feature>
<gene>
    <name evidence="2" type="ORF">PA42_14210</name>
</gene>
<proteinExistence type="predicted"/>
<comment type="caution">
    <text evidence="2">The sequence shown here is derived from an EMBL/GenBank/DDBJ whole genome shotgun (WGS) entry which is preliminary data.</text>
</comment>
<dbReference type="Proteomes" id="UP001052140">
    <property type="component" value="Unassembled WGS sequence"/>
</dbReference>
<feature type="transmembrane region" description="Helical" evidence="1">
    <location>
        <begin position="46"/>
        <end position="64"/>
    </location>
</feature>